<dbReference type="EMBL" id="JABBNU010000006">
    <property type="protein sequence ID" value="NMM48969.1"/>
    <property type="molecule type" value="Genomic_DNA"/>
</dbReference>
<dbReference type="GO" id="GO:0098797">
    <property type="term" value="C:plasma membrane protein complex"/>
    <property type="evidence" value="ECO:0007669"/>
    <property type="project" value="TreeGrafter"/>
</dbReference>
<dbReference type="PANTHER" id="PTHR33446">
    <property type="entry name" value="PROTEIN TONB-RELATED"/>
    <property type="match status" value="1"/>
</dbReference>
<dbReference type="Proteomes" id="UP000559010">
    <property type="component" value="Unassembled WGS sequence"/>
</dbReference>
<dbReference type="SUPFAM" id="SSF74653">
    <property type="entry name" value="TolA/TonB C-terminal domain"/>
    <property type="match status" value="1"/>
</dbReference>
<evidence type="ECO:0000256" key="8">
    <source>
        <dbReference type="ARBA" id="ARBA00022989"/>
    </source>
</evidence>
<evidence type="ECO:0000259" key="10">
    <source>
        <dbReference type="PROSITE" id="PS52015"/>
    </source>
</evidence>
<keyword evidence="3" id="KW-0813">Transport</keyword>
<evidence type="ECO:0000256" key="7">
    <source>
        <dbReference type="ARBA" id="ARBA00022927"/>
    </source>
</evidence>
<dbReference type="Pfam" id="PF03544">
    <property type="entry name" value="TonB_C"/>
    <property type="match status" value="1"/>
</dbReference>
<protein>
    <submittedName>
        <fullName evidence="11">Energy transducer TonB</fullName>
    </submittedName>
</protein>
<dbReference type="AlphaFoldDB" id="A0A848J3P1"/>
<dbReference type="Gene3D" id="3.30.1150.10">
    <property type="match status" value="1"/>
</dbReference>
<dbReference type="InterPro" id="IPR006260">
    <property type="entry name" value="TonB/TolA_C"/>
</dbReference>
<evidence type="ECO:0000256" key="4">
    <source>
        <dbReference type="ARBA" id="ARBA00022475"/>
    </source>
</evidence>
<dbReference type="GO" id="GO:0031992">
    <property type="term" value="F:energy transducer activity"/>
    <property type="evidence" value="ECO:0007669"/>
    <property type="project" value="TreeGrafter"/>
</dbReference>
<organism evidence="11 12">
    <name type="scientific">Marinigracilibium pacificum</name>
    <dbReference type="NCBI Taxonomy" id="2729599"/>
    <lineage>
        <taxon>Bacteria</taxon>
        <taxon>Pseudomonadati</taxon>
        <taxon>Bacteroidota</taxon>
        <taxon>Cytophagia</taxon>
        <taxon>Cytophagales</taxon>
        <taxon>Flammeovirgaceae</taxon>
        <taxon>Marinigracilibium</taxon>
    </lineage>
</organism>
<accession>A0A848J3P1</accession>
<evidence type="ECO:0000256" key="1">
    <source>
        <dbReference type="ARBA" id="ARBA00004383"/>
    </source>
</evidence>
<dbReference type="InterPro" id="IPR037682">
    <property type="entry name" value="TonB_C"/>
</dbReference>
<keyword evidence="6" id="KW-0812">Transmembrane</keyword>
<gene>
    <name evidence="11" type="ORF">HH304_11205</name>
</gene>
<keyword evidence="4" id="KW-1003">Cell membrane</keyword>
<dbReference type="NCBIfam" id="TIGR01352">
    <property type="entry name" value="tonB_Cterm"/>
    <property type="match status" value="1"/>
</dbReference>
<evidence type="ECO:0000256" key="5">
    <source>
        <dbReference type="ARBA" id="ARBA00022519"/>
    </source>
</evidence>
<reference evidence="11 12" key="1">
    <citation type="submission" date="2020-04" db="EMBL/GenBank/DDBJ databases">
        <title>Flammeovirgaceae bacterium KN852 isolated from deep sea.</title>
        <authorList>
            <person name="Zhang D.-C."/>
        </authorList>
    </citation>
    <scope>NUCLEOTIDE SEQUENCE [LARGE SCALE GENOMIC DNA]</scope>
    <source>
        <strain evidence="11 12">KN852</strain>
    </source>
</reference>
<keyword evidence="9" id="KW-0472">Membrane</keyword>
<keyword evidence="12" id="KW-1185">Reference proteome</keyword>
<evidence type="ECO:0000256" key="9">
    <source>
        <dbReference type="ARBA" id="ARBA00023136"/>
    </source>
</evidence>
<comment type="similarity">
    <text evidence="2">Belongs to the TonB family.</text>
</comment>
<dbReference type="PROSITE" id="PS52015">
    <property type="entry name" value="TONB_CTD"/>
    <property type="match status" value="1"/>
</dbReference>
<name>A0A848J3P1_9BACT</name>
<evidence type="ECO:0000256" key="3">
    <source>
        <dbReference type="ARBA" id="ARBA00022448"/>
    </source>
</evidence>
<comment type="subcellular location">
    <subcellularLocation>
        <location evidence="1">Cell inner membrane</location>
        <topology evidence="1">Single-pass membrane protein</topology>
        <orientation evidence="1">Periplasmic side</orientation>
    </subcellularLocation>
</comment>
<dbReference type="PANTHER" id="PTHR33446:SF2">
    <property type="entry name" value="PROTEIN TONB"/>
    <property type="match status" value="1"/>
</dbReference>
<evidence type="ECO:0000256" key="2">
    <source>
        <dbReference type="ARBA" id="ARBA00006555"/>
    </source>
</evidence>
<feature type="domain" description="TonB C-terminal" evidence="10">
    <location>
        <begin position="151"/>
        <end position="245"/>
    </location>
</feature>
<evidence type="ECO:0000256" key="6">
    <source>
        <dbReference type="ARBA" id="ARBA00022692"/>
    </source>
</evidence>
<dbReference type="GO" id="GO:0055085">
    <property type="term" value="P:transmembrane transport"/>
    <property type="evidence" value="ECO:0007669"/>
    <property type="project" value="InterPro"/>
</dbReference>
<evidence type="ECO:0000313" key="11">
    <source>
        <dbReference type="EMBL" id="NMM48969.1"/>
    </source>
</evidence>
<dbReference type="InterPro" id="IPR051045">
    <property type="entry name" value="TonB-dependent_transducer"/>
</dbReference>
<proteinExistence type="inferred from homology"/>
<keyword evidence="5" id="KW-0997">Cell inner membrane</keyword>
<comment type="caution">
    <text evidence="11">The sequence shown here is derived from an EMBL/GenBank/DDBJ whole genome shotgun (WGS) entry which is preliminary data.</text>
</comment>
<dbReference type="RefSeq" id="WP_169681438.1">
    <property type="nucleotide sequence ID" value="NZ_JABBNU010000006.1"/>
</dbReference>
<dbReference type="GO" id="GO:0015031">
    <property type="term" value="P:protein transport"/>
    <property type="evidence" value="ECO:0007669"/>
    <property type="project" value="UniProtKB-KW"/>
</dbReference>
<evidence type="ECO:0000313" key="12">
    <source>
        <dbReference type="Proteomes" id="UP000559010"/>
    </source>
</evidence>
<keyword evidence="7" id="KW-0653">Protein transport</keyword>
<keyword evidence="8" id="KW-1133">Transmembrane helix</keyword>
<sequence>MRSQLIFFSVLGLIFITETRLLGQDSYISADKFNYHFINQEWEKAAKEFESRPADSFSQNELEKARLVYRLILKDIEKAEIKEDYKERIALLDGLIKRQFELFTVENNAPGEVNMSNVEAKSDLKANDLQHSVDNRIYELFDLESEPIFDGGVVNLIQFIYGNTKYPDKAVEHGIEGVVVVKAIIEKNGALSNIDVIKSPGYGLDEEVIRVLLDSPKWIPAKRNGLPVRSYINLPVNFKINSSDF</sequence>